<dbReference type="InterPro" id="IPR036271">
    <property type="entry name" value="Tet_transcr_reg_TetR-rel_C_sf"/>
</dbReference>
<accession>A0A1H3HG37</accession>
<dbReference type="PANTHER" id="PTHR43479:SF11">
    <property type="entry name" value="ACREF_ENVCD OPERON REPRESSOR-RELATED"/>
    <property type="match status" value="1"/>
</dbReference>
<dbReference type="PROSITE" id="PS50977">
    <property type="entry name" value="HTH_TETR_2"/>
    <property type="match status" value="1"/>
</dbReference>
<protein>
    <submittedName>
        <fullName evidence="5">Transcriptional regulator, TetR family</fullName>
    </submittedName>
</protein>
<sequence>MKGKITETSISLFGQKGFKETSIQEIVDHLGLTKGTFYYYFKNKEEVLVQIHERFIDDLLEKQEKIMRSSLRPEEKLRELVRMMIENIRASVNSAMIFFREMRHLSEGKLLYVRQKRDLFQQNIEKLVQEGIEEGAFRTDLRADMISYFILGMANWSYFWYEPEGEVSEEHLADIYTAILLQGLESKEKE</sequence>
<dbReference type="InterPro" id="IPR050624">
    <property type="entry name" value="HTH-type_Tx_Regulator"/>
</dbReference>
<dbReference type="PANTHER" id="PTHR43479">
    <property type="entry name" value="ACREF/ENVCD OPERON REPRESSOR-RELATED"/>
    <property type="match status" value="1"/>
</dbReference>
<dbReference type="InterPro" id="IPR001647">
    <property type="entry name" value="HTH_TetR"/>
</dbReference>
<keyword evidence="6" id="KW-1185">Reference proteome</keyword>
<dbReference type="InterPro" id="IPR009057">
    <property type="entry name" value="Homeodomain-like_sf"/>
</dbReference>
<keyword evidence="2 3" id="KW-0238">DNA-binding</keyword>
<dbReference type="Pfam" id="PF00440">
    <property type="entry name" value="TetR_N"/>
    <property type="match status" value="1"/>
</dbReference>
<gene>
    <name evidence="5" type="ORF">SAMN04488081_2202</name>
</gene>
<evidence type="ECO:0000256" key="3">
    <source>
        <dbReference type="PROSITE-ProRule" id="PRU00335"/>
    </source>
</evidence>
<evidence type="ECO:0000259" key="4">
    <source>
        <dbReference type="PROSITE" id="PS50977"/>
    </source>
</evidence>
<dbReference type="PRINTS" id="PR00455">
    <property type="entry name" value="HTHTETR"/>
</dbReference>
<dbReference type="Proteomes" id="UP000198647">
    <property type="component" value="Unassembled WGS sequence"/>
</dbReference>
<feature type="domain" description="HTH tetR-type" evidence="4">
    <location>
        <begin position="1"/>
        <end position="59"/>
    </location>
</feature>
<dbReference type="Pfam" id="PF17932">
    <property type="entry name" value="TetR_C_24"/>
    <property type="match status" value="1"/>
</dbReference>
<dbReference type="PROSITE" id="PS01081">
    <property type="entry name" value="HTH_TETR_1"/>
    <property type="match status" value="1"/>
</dbReference>
<comment type="caution">
    <text evidence="5">The sequence shown here is derived from an EMBL/GenBank/DDBJ whole genome shotgun (WGS) entry which is preliminary data.</text>
</comment>
<dbReference type="InterPro" id="IPR041490">
    <property type="entry name" value="KstR2_TetR_C"/>
</dbReference>
<evidence type="ECO:0000313" key="6">
    <source>
        <dbReference type="Proteomes" id="UP000198647"/>
    </source>
</evidence>
<keyword evidence="1" id="KW-0678">Repressor</keyword>
<dbReference type="Gene3D" id="1.10.10.60">
    <property type="entry name" value="Homeodomain-like"/>
    <property type="match status" value="1"/>
</dbReference>
<evidence type="ECO:0000256" key="1">
    <source>
        <dbReference type="ARBA" id="ARBA00022491"/>
    </source>
</evidence>
<dbReference type="RefSeq" id="WP_008588379.1">
    <property type="nucleotide sequence ID" value="NZ_FNOS01000005.1"/>
</dbReference>
<evidence type="ECO:0000313" key="5">
    <source>
        <dbReference type="EMBL" id="SDY14516.1"/>
    </source>
</evidence>
<dbReference type="InterPro" id="IPR023772">
    <property type="entry name" value="DNA-bd_HTH_TetR-type_CS"/>
</dbReference>
<dbReference type="Gene3D" id="1.10.357.10">
    <property type="entry name" value="Tetracycline Repressor, domain 2"/>
    <property type="match status" value="1"/>
</dbReference>
<evidence type="ECO:0000256" key="2">
    <source>
        <dbReference type="ARBA" id="ARBA00023125"/>
    </source>
</evidence>
<organism evidence="5 6">
    <name type="scientific">Salimicrobium album</name>
    <dbReference type="NCBI Taxonomy" id="50717"/>
    <lineage>
        <taxon>Bacteria</taxon>
        <taxon>Bacillati</taxon>
        <taxon>Bacillota</taxon>
        <taxon>Bacilli</taxon>
        <taxon>Bacillales</taxon>
        <taxon>Bacillaceae</taxon>
        <taxon>Salimicrobium</taxon>
    </lineage>
</organism>
<dbReference type="EMBL" id="FNOS01000005">
    <property type="protein sequence ID" value="SDY14516.1"/>
    <property type="molecule type" value="Genomic_DNA"/>
</dbReference>
<dbReference type="SUPFAM" id="SSF48498">
    <property type="entry name" value="Tetracyclin repressor-like, C-terminal domain"/>
    <property type="match status" value="1"/>
</dbReference>
<feature type="DNA-binding region" description="H-T-H motif" evidence="3">
    <location>
        <begin position="22"/>
        <end position="41"/>
    </location>
</feature>
<proteinExistence type="predicted"/>
<dbReference type="SUPFAM" id="SSF46689">
    <property type="entry name" value="Homeodomain-like"/>
    <property type="match status" value="1"/>
</dbReference>
<reference evidence="5 6" key="1">
    <citation type="submission" date="2016-10" db="EMBL/GenBank/DDBJ databases">
        <authorList>
            <person name="Varghese N."/>
            <person name="Submissions S."/>
        </authorList>
    </citation>
    <scope>NUCLEOTIDE SEQUENCE [LARGE SCALE GENOMIC DNA]</scope>
    <source>
        <strain evidence="5 6">DSM 20748</strain>
    </source>
</reference>
<name>A0A1H3HG37_9BACI</name>